<dbReference type="Proteomes" id="UP000027180">
    <property type="component" value="Plasmid pRetIE4771a"/>
</dbReference>
<reference evidence="1 2" key="1">
    <citation type="submission" date="2013-12" db="EMBL/GenBank/DDBJ databases">
        <title>Complete genome sequence of Rhizobium etli bv. mimosae IE4771.</title>
        <authorList>
            <person name="Bustos P."/>
            <person name="Santamaria R.I."/>
            <person name="Lozano L."/>
            <person name="Ormeno-Orrillo E."/>
            <person name="Rogel M.A."/>
            <person name="Romero D."/>
            <person name="Cevallos M.A."/>
            <person name="Martinez-Romero E."/>
            <person name="Gonzalez V."/>
        </authorList>
    </citation>
    <scope>NUCLEOTIDE SEQUENCE [LARGE SCALE GENOMIC DNA]</scope>
    <source>
        <strain evidence="1 2">IE4771</strain>
        <plasmid evidence="2">Plasmid pRetIE4771a</plasmid>
    </source>
</reference>
<dbReference type="HOGENOM" id="CLU_1198993_0_0_5"/>
<accession>A0A060I714</accession>
<evidence type="ECO:0000313" key="1">
    <source>
        <dbReference type="EMBL" id="AIC29539.1"/>
    </source>
</evidence>
<dbReference type="KEGG" id="rei:IE4771_PA00033"/>
<sequence>MSQDSVVTRLANTEADMLGVTSLWRTVYGKEFGWLSAQADPYNDGFHDRSTYYVAWLNDALPIGTMRIVKAHEMGFHITDAVDVRTLSSRQPKVVEVQRLMVMPDFRDKRFPGAPFGVYGCMVKACLHHAIANGIDVVLADCHRDMTISPLKSMKQMGFIETGDTYVDSMNGLVCVILTIDTKTWLRNIYTNQNNFNRYLLDIGEWSVTQSDTMNAIGLTGLPIVKEHAHA</sequence>
<proteinExistence type="predicted"/>
<dbReference type="SUPFAM" id="SSF55729">
    <property type="entry name" value="Acyl-CoA N-acyltransferases (Nat)"/>
    <property type="match status" value="1"/>
</dbReference>
<dbReference type="RefSeq" id="WP_186007905.1">
    <property type="nucleotide sequence ID" value="NZ_CP006987.1"/>
</dbReference>
<geneLocation type="plasmid" evidence="1 2">
    <name>pRetIE4771a</name>
</geneLocation>
<name>A0A060I714_RHIET</name>
<organism evidence="1 2">
    <name type="scientific">Rhizobium etli bv. mimosae str. IE4771</name>
    <dbReference type="NCBI Taxonomy" id="1432050"/>
    <lineage>
        <taxon>Bacteria</taxon>
        <taxon>Pseudomonadati</taxon>
        <taxon>Pseudomonadota</taxon>
        <taxon>Alphaproteobacteria</taxon>
        <taxon>Hyphomicrobiales</taxon>
        <taxon>Rhizobiaceae</taxon>
        <taxon>Rhizobium/Agrobacterium group</taxon>
        <taxon>Rhizobium</taxon>
    </lineage>
</organism>
<evidence type="ECO:0000313" key="2">
    <source>
        <dbReference type="Proteomes" id="UP000027180"/>
    </source>
</evidence>
<dbReference type="EMBL" id="CP006987">
    <property type="protein sequence ID" value="AIC29539.1"/>
    <property type="molecule type" value="Genomic_DNA"/>
</dbReference>
<protein>
    <submittedName>
        <fullName evidence="1">N-Acyltransferase family protein</fullName>
    </submittedName>
</protein>
<keyword evidence="1" id="KW-0614">Plasmid</keyword>
<dbReference type="Pfam" id="PF13444">
    <property type="entry name" value="Acetyltransf_5"/>
    <property type="match status" value="1"/>
</dbReference>
<dbReference type="AlphaFoldDB" id="A0A060I714"/>
<dbReference type="Gene3D" id="3.40.630.30">
    <property type="match status" value="1"/>
</dbReference>
<dbReference type="InterPro" id="IPR016181">
    <property type="entry name" value="Acyl_CoA_acyltransferase"/>
</dbReference>
<gene>
    <name evidence="1" type="ORF">IE4771_PA00033</name>
</gene>